<evidence type="ECO:0000256" key="1">
    <source>
        <dbReference type="ARBA" id="ARBA00002455"/>
    </source>
</evidence>
<protein>
    <submittedName>
        <fullName evidence="16">Light-harvesting complex 1 alpha chain</fullName>
    </submittedName>
</protein>
<dbReference type="InterPro" id="IPR018332">
    <property type="entry name" value="Antenna_alpha"/>
</dbReference>
<keyword evidence="9" id="KW-0076">Bacteriochlorophyll</keyword>
<dbReference type="GO" id="GO:0019684">
    <property type="term" value="P:photosynthesis, light reaction"/>
    <property type="evidence" value="ECO:0007669"/>
    <property type="project" value="InterPro"/>
</dbReference>
<name>A0A1H6HJD8_MAGFU</name>
<keyword evidence="8" id="KW-0460">Magnesium</keyword>
<dbReference type="GO" id="GO:0042314">
    <property type="term" value="F:bacteriochlorophyll binding"/>
    <property type="evidence" value="ECO:0007669"/>
    <property type="project" value="UniProtKB-KW"/>
</dbReference>
<dbReference type="PRINTS" id="PR00673">
    <property type="entry name" value="LIGHTHARVSTA"/>
</dbReference>
<feature type="domain" description="Antenna complex alpha/beta subunit" evidence="15">
    <location>
        <begin position="7"/>
        <end position="47"/>
    </location>
</feature>
<comment type="function">
    <text evidence="1">Antenna complexes are light-harvesting systems, which transfer the excitation energy to the reaction centers.</text>
</comment>
<evidence type="ECO:0000256" key="8">
    <source>
        <dbReference type="ARBA" id="ARBA00022842"/>
    </source>
</evidence>
<keyword evidence="12 14" id="KW-0472">Membrane</keyword>
<keyword evidence="6 14" id="KW-0812">Transmembrane</keyword>
<keyword evidence="3" id="KW-1003">Cell membrane</keyword>
<organism evidence="16 17">
    <name type="scientific">Magnetospirillum fulvum</name>
    <name type="common">Rhodospirillum fulvum</name>
    <dbReference type="NCBI Taxonomy" id="1082"/>
    <lineage>
        <taxon>Bacteria</taxon>
        <taxon>Pseudomonadati</taxon>
        <taxon>Pseudomonadota</taxon>
        <taxon>Alphaproteobacteria</taxon>
        <taxon>Rhodospirillales</taxon>
        <taxon>Rhodospirillaceae</taxon>
        <taxon>Magnetospirillum</taxon>
    </lineage>
</organism>
<proteinExistence type="predicted"/>
<accession>A0A1H6HJD8</accession>
<keyword evidence="5" id="KW-0042">Antenna complex</keyword>
<dbReference type="GO" id="GO:0030077">
    <property type="term" value="C:plasma membrane light-harvesting complex"/>
    <property type="evidence" value="ECO:0007669"/>
    <property type="project" value="InterPro"/>
</dbReference>
<dbReference type="InterPro" id="IPR035889">
    <property type="entry name" value="Light-harvesting_complex"/>
</dbReference>
<evidence type="ECO:0000256" key="11">
    <source>
        <dbReference type="ARBA" id="ARBA00022991"/>
    </source>
</evidence>
<dbReference type="Pfam" id="PF00556">
    <property type="entry name" value="LHC"/>
    <property type="match status" value="1"/>
</dbReference>
<dbReference type="Proteomes" id="UP000182983">
    <property type="component" value="Unassembled WGS sequence"/>
</dbReference>
<dbReference type="AlphaFoldDB" id="A0A1H6HJD8"/>
<dbReference type="InterPro" id="IPR000066">
    <property type="entry name" value="Antenna_a/b"/>
</dbReference>
<dbReference type="NCBIfam" id="NF040861">
    <property type="entry name" value="pufA_517_ASD"/>
    <property type="match status" value="1"/>
</dbReference>
<dbReference type="GO" id="GO:0046872">
    <property type="term" value="F:metal ion binding"/>
    <property type="evidence" value="ECO:0007669"/>
    <property type="project" value="UniProtKB-KW"/>
</dbReference>
<dbReference type="GO" id="GO:0005886">
    <property type="term" value="C:plasma membrane"/>
    <property type="evidence" value="ECO:0007669"/>
    <property type="project" value="UniProtKB-SubCell"/>
</dbReference>
<evidence type="ECO:0000256" key="9">
    <source>
        <dbReference type="ARBA" id="ARBA00022956"/>
    </source>
</evidence>
<evidence type="ECO:0000256" key="5">
    <source>
        <dbReference type="ARBA" id="ARBA00022549"/>
    </source>
</evidence>
<dbReference type="Gene3D" id="4.10.220.20">
    <property type="entry name" value="Light-harvesting complex"/>
    <property type="match status" value="1"/>
</dbReference>
<evidence type="ECO:0000256" key="3">
    <source>
        <dbReference type="ARBA" id="ARBA00022475"/>
    </source>
</evidence>
<dbReference type="EMBL" id="FNWO01000006">
    <property type="protein sequence ID" value="SEH35927.1"/>
    <property type="molecule type" value="Genomic_DNA"/>
</dbReference>
<evidence type="ECO:0000313" key="16">
    <source>
        <dbReference type="EMBL" id="SEH35927.1"/>
    </source>
</evidence>
<dbReference type="SUPFAM" id="SSF56918">
    <property type="entry name" value="Light-harvesting complex subunits"/>
    <property type="match status" value="1"/>
</dbReference>
<evidence type="ECO:0000313" key="17">
    <source>
        <dbReference type="Proteomes" id="UP000182983"/>
    </source>
</evidence>
<evidence type="ECO:0000256" key="4">
    <source>
        <dbReference type="ARBA" id="ARBA00022494"/>
    </source>
</evidence>
<sequence length="57" mass="6143">MSNPKDDYKIWLVINPSTWLPVIWVVAVVVAISVHAAVLAVPGFNWIALGAAKTATK</sequence>
<dbReference type="RefSeq" id="WP_074767845.1">
    <property type="nucleotide sequence ID" value="NZ_FNWO01000006.1"/>
</dbReference>
<evidence type="ECO:0000256" key="6">
    <source>
        <dbReference type="ARBA" id="ARBA00022692"/>
    </source>
</evidence>
<keyword evidence="4" id="KW-0148">Chlorophyll</keyword>
<evidence type="ECO:0000256" key="2">
    <source>
        <dbReference type="ARBA" id="ARBA00004249"/>
    </source>
</evidence>
<evidence type="ECO:0000256" key="13">
    <source>
        <dbReference type="ARBA" id="ARBA00023243"/>
    </source>
</evidence>
<keyword evidence="11" id="KW-0157">Chromophore</keyword>
<keyword evidence="13" id="KW-0437">Light-harvesting polypeptide</keyword>
<evidence type="ECO:0000256" key="7">
    <source>
        <dbReference type="ARBA" id="ARBA00022723"/>
    </source>
</evidence>
<keyword evidence="17" id="KW-1185">Reference proteome</keyword>
<evidence type="ECO:0000256" key="12">
    <source>
        <dbReference type="ARBA" id="ARBA00023136"/>
    </source>
</evidence>
<evidence type="ECO:0000256" key="14">
    <source>
        <dbReference type="SAM" id="Phobius"/>
    </source>
</evidence>
<feature type="transmembrane region" description="Helical" evidence="14">
    <location>
        <begin position="20"/>
        <end position="47"/>
    </location>
</feature>
<keyword evidence="10 14" id="KW-1133">Transmembrane helix</keyword>
<gene>
    <name evidence="16" type="ORF">SAMN04244559_01866</name>
</gene>
<keyword evidence="7" id="KW-0479">Metal-binding</keyword>
<reference evidence="17" key="1">
    <citation type="submission" date="2016-10" db="EMBL/GenBank/DDBJ databases">
        <authorList>
            <person name="Varghese N."/>
            <person name="Submissions S."/>
        </authorList>
    </citation>
    <scope>NUCLEOTIDE SEQUENCE [LARGE SCALE GENOMIC DNA]</scope>
    <source>
        <strain evidence="17">DSM 13234</strain>
    </source>
</reference>
<evidence type="ECO:0000259" key="15">
    <source>
        <dbReference type="Pfam" id="PF00556"/>
    </source>
</evidence>
<comment type="subcellular location">
    <subcellularLocation>
        <location evidence="2">Cell inner membrane</location>
        <topology evidence="2">Single-pass type II membrane protein</topology>
    </subcellularLocation>
</comment>
<evidence type="ECO:0000256" key="10">
    <source>
        <dbReference type="ARBA" id="ARBA00022989"/>
    </source>
</evidence>